<dbReference type="SUPFAM" id="SSF48452">
    <property type="entry name" value="TPR-like"/>
    <property type="match status" value="1"/>
</dbReference>
<sequence>MNSTFRNDLMHKLLNDSNYEQLKTNKDRLKYVFENYASYDHIRSIASTNRAQINLKNQKQISTAKNYKMEGDLHLLQLSLESDESIQSQTDQNRSKKNNLIKALKSYTKAILFVPFYEDVLLAAKLYASKCQVHLHLQEYDAALYSINCLRFLQKYREALDYLDEIREKDVIDSDLSCTLEKHFIANDVIYENTIILIERPYSIIIENEYYEKMLELFQRVRIQILPCLYCTELIFCDRKCSRRPTNSSIDMNVVLFRYEKSNLTSFSCVSYDLKTSGSILAFEIEQNKQNYSIDHYLSEKNQKFVPESSKTLEEKSRAYKMSSLLWDHDSKHSGQTNVHHVVIGIEVACLLDLVHQMNLDSKSIFLDFIAMIVVDIRRIVFNVFGWHEYNQDWSLRDTLLIVNVLLDR</sequence>
<dbReference type="EnsemblMetazoa" id="SSS_3369s_mrna">
    <property type="protein sequence ID" value="KAF7495552.1"/>
    <property type="gene ID" value="SSS_3369"/>
</dbReference>
<reference evidence="1" key="2">
    <citation type="submission" date="2020-01" db="EMBL/GenBank/DDBJ databases">
        <authorList>
            <person name="Korhonen P.K.K."/>
            <person name="Guangxu M.G."/>
            <person name="Wang T.W."/>
            <person name="Stroehlein A.J.S."/>
            <person name="Young N.D."/>
            <person name="Ang C.-S.A."/>
            <person name="Fernando D.W.F."/>
            <person name="Lu H.L."/>
            <person name="Taylor S.T."/>
            <person name="Ehtesham M.E.M."/>
            <person name="Najaraj S.H.N."/>
            <person name="Harsha G.H.G."/>
            <person name="Madugundu A.M."/>
            <person name="Renuse S.R."/>
            <person name="Holt D.H."/>
            <person name="Pandey A.P."/>
            <person name="Papenfuss A.P."/>
            <person name="Gasser R.B.G."/>
            <person name="Fischer K.F."/>
        </authorList>
    </citation>
    <scope>NUCLEOTIDE SEQUENCE</scope>
    <source>
        <strain evidence="1">SSS_KF_BRIS2020</strain>
    </source>
</reference>
<protein>
    <submittedName>
        <fullName evidence="1 2">Uncharacterized protein</fullName>
    </submittedName>
</protein>
<dbReference type="InterPro" id="IPR011990">
    <property type="entry name" value="TPR-like_helical_dom_sf"/>
</dbReference>
<reference evidence="3" key="1">
    <citation type="journal article" date="2020" name="PLoS Negl. Trop. Dis.">
        <title>High-quality nuclear genome for Sarcoptes scabiei-A critical resource for a neglected parasite.</title>
        <authorList>
            <person name="Korhonen P.K."/>
            <person name="Gasser R.B."/>
            <person name="Ma G."/>
            <person name="Wang T."/>
            <person name="Stroehlein A.J."/>
            <person name="Young N.D."/>
            <person name="Ang C.S."/>
            <person name="Fernando D.D."/>
            <person name="Lu H.C."/>
            <person name="Taylor S."/>
            <person name="Reynolds S.L."/>
            <person name="Mofiz E."/>
            <person name="Najaraj S.H."/>
            <person name="Gowda H."/>
            <person name="Madugundu A."/>
            <person name="Renuse S."/>
            <person name="Holt D."/>
            <person name="Pandey A."/>
            <person name="Papenfuss A.T."/>
            <person name="Fischer K."/>
        </authorList>
    </citation>
    <scope>NUCLEOTIDE SEQUENCE [LARGE SCALE GENOMIC DNA]</scope>
</reference>
<evidence type="ECO:0000313" key="3">
    <source>
        <dbReference type="Proteomes" id="UP000070412"/>
    </source>
</evidence>
<keyword evidence="3" id="KW-1185">Reference proteome</keyword>
<name>A0A834VFE6_SARSC</name>
<gene>
    <name evidence="1" type="ORF">SSS_3369</name>
</gene>
<dbReference type="AlphaFoldDB" id="A0A834VFE6"/>
<evidence type="ECO:0000313" key="1">
    <source>
        <dbReference type="EMBL" id="KAF7495552.1"/>
    </source>
</evidence>
<dbReference type="OrthoDB" id="6510219at2759"/>
<reference evidence="2" key="3">
    <citation type="submission" date="2022-06" db="UniProtKB">
        <authorList>
            <consortium name="EnsemblMetazoa"/>
        </authorList>
    </citation>
    <scope>IDENTIFICATION</scope>
</reference>
<evidence type="ECO:0000313" key="2">
    <source>
        <dbReference type="EnsemblMetazoa" id="KAF7495552.1"/>
    </source>
</evidence>
<dbReference type="EMBL" id="WVUK01000047">
    <property type="protein sequence ID" value="KAF7495552.1"/>
    <property type="molecule type" value="Genomic_DNA"/>
</dbReference>
<dbReference type="Proteomes" id="UP000070412">
    <property type="component" value="Unassembled WGS sequence"/>
</dbReference>
<organism evidence="1">
    <name type="scientific">Sarcoptes scabiei</name>
    <name type="common">Itch mite</name>
    <name type="synonym">Acarus scabiei</name>
    <dbReference type="NCBI Taxonomy" id="52283"/>
    <lineage>
        <taxon>Eukaryota</taxon>
        <taxon>Metazoa</taxon>
        <taxon>Ecdysozoa</taxon>
        <taxon>Arthropoda</taxon>
        <taxon>Chelicerata</taxon>
        <taxon>Arachnida</taxon>
        <taxon>Acari</taxon>
        <taxon>Acariformes</taxon>
        <taxon>Sarcoptiformes</taxon>
        <taxon>Astigmata</taxon>
        <taxon>Psoroptidia</taxon>
        <taxon>Sarcoptoidea</taxon>
        <taxon>Sarcoptidae</taxon>
        <taxon>Sarcoptinae</taxon>
        <taxon>Sarcoptes</taxon>
    </lineage>
</organism>
<accession>A0A834VFE6</accession>
<proteinExistence type="predicted"/>